<feature type="compositionally biased region" description="Basic and acidic residues" evidence="5">
    <location>
        <begin position="279"/>
        <end position="289"/>
    </location>
</feature>
<protein>
    <submittedName>
        <fullName evidence="7">LLM class flavin-dependent oxidoreductase</fullName>
    </submittedName>
</protein>
<feature type="region of interest" description="Disordered" evidence="5">
    <location>
        <begin position="268"/>
        <end position="289"/>
    </location>
</feature>
<feature type="domain" description="Luciferase-like" evidence="6">
    <location>
        <begin position="31"/>
        <end position="341"/>
    </location>
</feature>
<evidence type="ECO:0000313" key="8">
    <source>
        <dbReference type="Proteomes" id="UP001569963"/>
    </source>
</evidence>
<keyword evidence="3" id="KW-0560">Oxidoreductase</keyword>
<dbReference type="RefSeq" id="WP_371952055.1">
    <property type="nucleotide sequence ID" value="NZ_JAXCEI010000010.1"/>
</dbReference>
<evidence type="ECO:0000256" key="3">
    <source>
        <dbReference type="ARBA" id="ARBA00023002"/>
    </source>
</evidence>
<dbReference type="InterPro" id="IPR036661">
    <property type="entry name" value="Luciferase-like_sf"/>
</dbReference>
<dbReference type="Pfam" id="PF00296">
    <property type="entry name" value="Bac_luciferase"/>
    <property type="match status" value="1"/>
</dbReference>
<dbReference type="InterPro" id="IPR011251">
    <property type="entry name" value="Luciferase-like_dom"/>
</dbReference>
<keyword evidence="4" id="KW-0503">Monooxygenase</keyword>
<dbReference type="EMBL" id="JAXCEI010000010">
    <property type="protein sequence ID" value="MFA1541899.1"/>
    <property type="molecule type" value="Genomic_DNA"/>
</dbReference>
<name>A0ABV4QIV2_9ACTN</name>
<dbReference type="Proteomes" id="UP001569963">
    <property type="component" value="Unassembled WGS sequence"/>
</dbReference>
<keyword evidence="1" id="KW-0285">Flavoprotein</keyword>
<keyword evidence="2" id="KW-0288">FMN</keyword>
<keyword evidence="8" id="KW-1185">Reference proteome</keyword>
<evidence type="ECO:0000256" key="1">
    <source>
        <dbReference type="ARBA" id="ARBA00022630"/>
    </source>
</evidence>
<dbReference type="Gene3D" id="3.20.20.30">
    <property type="entry name" value="Luciferase-like domain"/>
    <property type="match status" value="1"/>
</dbReference>
<evidence type="ECO:0000256" key="5">
    <source>
        <dbReference type="SAM" id="MobiDB-lite"/>
    </source>
</evidence>
<evidence type="ECO:0000256" key="2">
    <source>
        <dbReference type="ARBA" id="ARBA00022643"/>
    </source>
</evidence>
<dbReference type="PANTHER" id="PTHR42847:SF4">
    <property type="entry name" value="ALKANESULFONATE MONOOXYGENASE-RELATED"/>
    <property type="match status" value="1"/>
</dbReference>
<dbReference type="PANTHER" id="PTHR42847">
    <property type="entry name" value="ALKANESULFONATE MONOOXYGENASE"/>
    <property type="match status" value="1"/>
</dbReference>
<proteinExistence type="predicted"/>
<dbReference type="SUPFAM" id="SSF51679">
    <property type="entry name" value="Bacterial luciferase-like"/>
    <property type="match status" value="1"/>
</dbReference>
<dbReference type="InterPro" id="IPR050172">
    <property type="entry name" value="SsuD_RutA_monooxygenase"/>
</dbReference>
<reference evidence="7 8" key="1">
    <citation type="submission" date="2023-11" db="EMBL/GenBank/DDBJ databases">
        <title>Actinomadura monticuli sp. nov., isolated from volcanic ash.</title>
        <authorList>
            <person name="Lee S.D."/>
            <person name="Yang H."/>
            <person name="Kim I.S."/>
        </authorList>
    </citation>
    <scope>NUCLEOTIDE SEQUENCE [LARGE SCALE GENOMIC DNA]</scope>
    <source>
        <strain evidence="7 8">DLS-62</strain>
    </source>
</reference>
<evidence type="ECO:0000313" key="7">
    <source>
        <dbReference type="EMBL" id="MFA1541899.1"/>
    </source>
</evidence>
<accession>A0ABV4QIV2</accession>
<sequence>MTLAFHWFLPTYGDSRFIVGGGHGQLAGAASGDRRASIGYLSSIVRAAEEFGFAGALTPTGAWCEDAWLTTAMLARESERLAFLVAFRPGLVSPTLAAQMAATFSLHAPGRLLLNVVTGGEAHEQRAYGDHLSKDERYARCDEFLSVVRRLWAGETVTHRGAHLDIDAARLPTLPDPVPQLYFGGSSAAAGPVAAEHADVYLTWGEPPRAVAEKIEWIRGLAAERGRKPRFGIRLHVIARDTAEEAWGQAGRLIEALGEDAVAAAQASLARSESTGQSRMRELHERSRADGSWRDPHALEVAPNLWAGVGLVRGGAGTALVGGHAEVADRIAEYAEIGIDEFVLSGYPHLEELYWFGEGVLPHLARRGLYHGLADGGTGHTAFLPKEDGR</sequence>
<organism evidence="7 8">
    <name type="scientific">Actinomadura monticuli</name>
    <dbReference type="NCBI Taxonomy" id="3097367"/>
    <lineage>
        <taxon>Bacteria</taxon>
        <taxon>Bacillati</taxon>
        <taxon>Actinomycetota</taxon>
        <taxon>Actinomycetes</taxon>
        <taxon>Streptosporangiales</taxon>
        <taxon>Thermomonosporaceae</taxon>
        <taxon>Actinomadura</taxon>
    </lineage>
</organism>
<evidence type="ECO:0000259" key="6">
    <source>
        <dbReference type="Pfam" id="PF00296"/>
    </source>
</evidence>
<evidence type="ECO:0000256" key="4">
    <source>
        <dbReference type="ARBA" id="ARBA00023033"/>
    </source>
</evidence>
<comment type="caution">
    <text evidence="7">The sequence shown here is derived from an EMBL/GenBank/DDBJ whole genome shotgun (WGS) entry which is preliminary data.</text>
</comment>
<gene>
    <name evidence="7" type="ORF">SM611_23460</name>
</gene>
<dbReference type="CDD" id="cd01094">
    <property type="entry name" value="Alkanesulfonate_monoxygenase"/>
    <property type="match status" value="1"/>
</dbReference>